<keyword evidence="1" id="KW-0175">Coiled coil</keyword>
<keyword evidence="2" id="KW-0472">Membrane</keyword>
<proteinExistence type="predicted"/>
<feature type="transmembrane region" description="Helical" evidence="2">
    <location>
        <begin position="6"/>
        <end position="23"/>
    </location>
</feature>
<keyword evidence="2" id="KW-0812">Transmembrane</keyword>
<dbReference type="EMBL" id="PZJJ01000046">
    <property type="protein sequence ID" value="PTL37519.1"/>
    <property type="molecule type" value="Genomic_DNA"/>
</dbReference>
<feature type="transmembrane region" description="Helical" evidence="2">
    <location>
        <begin position="67"/>
        <end position="86"/>
    </location>
</feature>
<gene>
    <name evidence="3" type="ORF">C6Y45_16105</name>
</gene>
<evidence type="ECO:0000313" key="3">
    <source>
        <dbReference type="EMBL" id="PTL37519.1"/>
    </source>
</evidence>
<evidence type="ECO:0000256" key="1">
    <source>
        <dbReference type="SAM" id="Coils"/>
    </source>
</evidence>
<comment type="caution">
    <text evidence="3">The sequence shown here is derived from an EMBL/GenBank/DDBJ whole genome shotgun (WGS) entry which is preliminary data.</text>
</comment>
<dbReference type="AlphaFoldDB" id="A0A2T4U286"/>
<protein>
    <submittedName>
        <fullName evidence="3">Uncharacterized protein</fullName>
    </submittedName>
</protein>
<evidence type="ECO:0000313" key="4">
    <source>
        <dbReference type="Proteomes" id="UP000240509"/>
    </source>
</evidence>
<dbReference type="RefSeq" id="WP_107586247.1">
    <property type="nucleotide sequence ID" value="NZ_PZJJ01000046.1"/>
</dbReference>
<organism evidence="3 4">
    <name type="scientific">Alkalicoccus saliphilus</name>
    <dbReference type="NCBI Taxonomy" id="200989"/>
    <lineage>
        <taxon>Bacteria</taxon>
        <taxon>Bacillati</taxon>
        <taxon>Bacillota</taxon>
        <taxon>Bacilli</taxon>
        <taxon>Bacillales</taxon>
        <taxon>Bacillaceae</taxon>
        <taxon>Alkalicoccus</taxon>
    </lineage>
</organism>
<reference evidence="3 4" key="1">
    <citation type="submission" date="2018-03" db="EMBL/GenBank/DDBJ databases">
        <title>Alkalicoccus saliphilus sp. nov., isolated from a mineral pool.</title>
        <authorList>
            <person name="Zhao B."/>
        </authorList>
    </citation>
    <scope>NUCLEOTIDE SEQUENCE [LARGE SCALE GENOMIC DNA]</scope>
    <source>
        <strain evidence="3 4">6AG</strain>
    </source>
</reference>
<sequence length="335" mass="38505">MAEILFGSYLIILMLLAGFKHGLRKKVTSLSQLDQFIRRFRLVIYGLMFVLITVYFLTGAFQLTMEAVAGLLILAIATLLFVILIVENRKIRKIATTGIEFEELTYRERIQFLDRAGAQRLKWINDRTEENKENFEELLEAFNEAFATKNYCHVIASLHSIKQEPLTIESKELLFQEGMEQLLLQADKQIPADRIPSGSSFLSHQGWWYEKKQQLYFFFLKSGNRYYLCLSADVKEEEGELEREMLRLLLAGSAASGKEETPELPWIFSIRPQTHAPILGVNLRNFQLGGEENDQPGYVSSSDPSAVLDKVHEEMKASTRLAEDEVRQIRQVLKS</sequence>
<evidence type="ECO:0000256" key="2">
    <source>
        <dbReference type="SAM" id="Phobius"/>
    </source>
</evidence>
<name>A0A2T4U286_9BACI</name>
<keyword evidence="2" id="KW-1133">Transmembrane helix</keyword>
<accession>A0A2T4U286</accession>
<dbReference type="Proteomes" id="UP000240509">
    <property type="component" value="Unassembled WGS sequence"/>
</dbReference>
<feature type="transmembrane region" description="Helical" evidence="2">
    <location>
        <begin position="43"/>
        <end position="61"/>
    </location>
</feature>
<keyword evidence="4" id="KW-1185">Reference proteome</keyword>
<feature type="coiled-coil region" evidence="1">
    <location>
        <begin position="118"/>
        <end position="145"/>
    </location>
</feature>